<feature type="transmembrane region" description="Helical" evidence="1">
    <location>
        <begin position="27"/>
        <end position="49"/>
    </location>
</feature>
<dbReference type="EMBL" id="FLUN01000002">
    <property type="protein sequence ID" value="SBW12554.1"/>
    <property type="molecule type" value="Genomic_DNA"/>
</dbReference>
<sequence>MPDEKKDPLPSSEESAPVVYASPLKRVWAWVGVVYMVLMVLLVTYSLAFGSYLHGVGGLLVCPALGGVTASLVVLWYQEKSHSALQRILFLGTLGLCAVLSVLGLWSGIPGLLSNFGVRSWKN</sequence>
<keyword evidence="1" id="KW-0472">Membrane</keyword>
<protein>
    <submittedName>
        <fullName evidence="2">Uncharacterized protein</fullName>
    </submittedName>
</protein>
<dbReference type="SUPFAM" id="SSF103473">
    <property type="entry name" value="MFS general substrate transporter"/>
    <property type="match status" value="1"/>
</dbReference>
<name>A0A212KLM0_9FIRM</name>
<feature type="transmembrane region" description="Helical" evidence="1">
    <location>
        <begin position="55"/>
        <end position="76"/>
    </location>
</feature>
<organism evidence="2">
    <name type="scientific">uncultured Eubacteriales bacterium</name>
    <dbReference type="NCBI Taxonomy" id="172733"/>
    <lineage>
        <taxon>Bacteria</taxon>
        <taxon>Bacillati</taxon>
        <taxon>Bacillota</taxon>
        <taxon>Clostridia</taxon>
        <taxon>Eubacteriales</taxon>
        <taxon>environmental samples</taxon>
    </lineage>
</organism>
<gene>
    <name evidence="2" type="ORF">KL86CLO1_20015</name>
</gene>
<accession>A0A212KLM0</accession>
<evidence type="ECO:0000256" key="1">
    <source>
        <dbReference type="SAM" id="Phobius"/>
    </source>
</evidence>
<feature type="transmembrane region" description="Helical" evidence="1">
    <location>
        <begin position="88"/>
        <end position="109"/>
    </location>
</feature>
<evidence type="ECO:0000313" key="2">
    <source>
        <dbReference type="EMBL" id="SBW12554.1"/>
    </source>
</evidence>
<keyword evidence="1" id="KW-0812">Transmembrane</keyword>
<proteinExistence type="predicted"/>
<keyword evidence="1" id="KW-1133">Transmembrane helix</keyword>
<dbReference type="InterPro" id="IPR036259">
    <property type="entry name" value="MFS_trans_sf"/>
</dbReference>
<dbReference type="AlphaFoldDB" id="A0A212KLM0"/>
<reference evidence="2" key="1">
    <citation type="submission" date="2016-04" db="EMBL/GenBank/DDBJ databases">
        <authorList>
            <person name="Evans L.H."/>
            <person name="Alamgir A."/>
            <person name="Owens N."/>
            <person name="Weber N.D."/>
            <person name="Virtaneva K."/>
            <person name="Barbian K."/>
            <person name="Babar A."/>
            <person name="Rosenke K."/>
        </authorList>
    </citation>
    <scope>NUCLEOTIDE SEQUENCE</scope>
    <source>
        <strain evidence="2">86</strain>
    </source>
</reference>